<dbReference type="EMBL" id="CP093379">
    <property type="protein sequence ID" value="UNM97469.1"/>
    <property type="molecule type" value="Genomic_DNA"/>
</dbReference>
<dbReference type="Proteomes" id="UP000829542">
    <property type="component" value="Chromosome"/>
</dbReference>
<accession>A0ABY3X3P8</accession>
<evidence type="ECO:0000313" key="2">
    <source>
        <dbReference type="Proteomes" id="UP000829542"/>
    </source>
</evidence>
<evidence type="ECO:0008006" key="3">
    <source>
        <dbReference type="Google" id="ProtNLM"/>
    </source>
</evidence>
<keyword evidence="2" id="KW-1185">Reference proteome</keyword>
<evidence type="ECO:0000313" key="1">
    <source>
        <dbReference type="EMBL" id="UNM97469.1"/>
    </source>
</evidence>
<protein>
    <recommendedName>
        <fullName evidence="3">Glycosyltransferase</fullName>
    </recommendedName>
</protein>
<sequence length="359" mass="41609">MKVIIFDSILERHLGESLKRALEFLGHEVIFTDLILHGHSMVSSQKDIDFMWTEIKKVCEAGGDLFISFRPMNLLPEMVDYVSSKMLTAIWLSDDPVLYKTCYSLVVNSYDIVLHCGYSDVMQFYENQGHPRGFNFPFWTDHISFPNVYQPKLADYDIIFLGNMNGQVRRKRYMELASLPFEKKIFGLLDSDPLGMHGGFIREGYLHTYKVSEVLSKAKIGVSIPQFFKEYDGLDYNFEELANLGYFQFPSRVIQYASSGLPIAAVGDYRMKEAFPEIYVASDIKSLQGYIKNICEDYDYAVSESYNIYSRFQKSFSAISRGLFLLDIVQNLKKLQSQSVNSRAKMFMKYNENYEENMY</sequence>
<name>A0ABY3X3P8_9GAMM</name>
<gene>
    <name evidence="1" type="ORF">MMG00_06405</name>
</gene>
<reference evidence="1 2" key="1">
    <citation type="submission" date="2022-03" db="EMBL/GenBank/DDBJ databases">
        <title>Ignatzschineria rhizosphaerae HR5S32.</title>
        <authorList>
            <person name="Sun J.Q."/>
            <person name="Feng J.Y."/>
        </authorList>
    </citation>
    <scope>NUCLEOTIDE SEQUENCE [LARGE SCALE GENOMIC DNA]</scope>
    <source>
        <strain evidence="1 2">HR5S32</strain>
    </source>
</reference>
<organism evidence="1 2">
    <name type="scientific">Ignatzschineria rhizosphaerae</name>
    <dbReference type="NCBI Taxonomy" id="2923279"/>
    <lineage>
        <taxon>Bacteria</taxon>
        <taxon>Pseudomonadati</taxon>
        <taxon>Pseudomonadota</taxon>
        <taxon>Gammaproteobacteria</taxon>
        <taxon>Cardiobacteriales</taxon>
        <taxon>Ignatzschineriaceae</taxon>
        <taxon>Ignatzschineria</taxon>
    </lineage>
</organism>
<proteinExistence type="predicted"/>
<dbReference type="RefSeq" id="WP_242153033.1">
    <property type="nucleotide sequence ID" value="NZ_CP093379.1"/>
</dbReference>